<gene>
    <name evidence="3" type="ORF">FNT36_09105</name>
</gene>
<dbReference type="PIRSF" id="PIRSF018266">
    <property type="entry name" value="FecR"/>
    <property type="match status" value="1"/>
</dbReference>
<dbReference type="Gene3D" id="3.55.50.30">
    <property type="match status" value="1"/>
</dbReference>
<dbReference type="RefSeq" id="WP_144846620.1">
    <property type="nucleotide sequence ID" value="NZ_VMRJ01000002.1"/>
</dbReference>
<dbReference type="EMBL" id="VMRJ01000002">
    <property type="protein sequence ID" value="TVT41583.1"/>
    <property type="molecule type" value="Genomic_DNA"/>
</dbReference>
<dbReference type="Pfam" id="PF16344">
    <property type="entry name" value="FecR_C"/>
    <property type="match status" value="1"/>
</dbReference>
<evidence type="ECO:0000259" key="1">
    <source>
        <dbReference type="Pfam" id="PF04773"/>
    </source>
</evidence>
<dbReference type="Pfam" id="PF04773">
    <property type="entry name" value="FecR"/>
    <property type="match status" value="1"/>
</dbReference>
<reference evidence="3 4" key="1">
    <citation type="submission" date="2019-07" db="EMBL/GenBank/DDBJ databases">
        <title>Hymenobacter sp. straun FUR1 Genome sequencing and assembly.</title>
        <authorList>
            <person name="Chhetri G."/>
        </authorList>
    </citation>
    <scope>NUCLEOTIDE SEQUENCE [LARGE SCALE GENOMIC DNA]</scope>
    <source>
        <strain evidence="3 4">Fur1</strain>
    </source>
</reference>
<proteinExistence type="predicted"/>
<sequence>MTEAKFYLLLQRYLDGRCTPAEQARVAQWYDQLQDQAVDARPLPSQQQQAVEAAIWQRLQLDPAQPKLAPRVRRLPTSIWHTPQLRWAAGIGLLLLGLGGLLPAVQHWQGAQSTTATTSARGWTRHHNTTSQAQVVQLPDASRVTLQPGSTLRYITALAGARREVYLEGEAYFQVHKNPARPFLVFTSQVVTTVLGTSFDVKAYPGSAQALVAVREGKVAVQPRQTAQLDATPAHPAKAGVVLLPNQQVVYAVASHQLKKELVDKPAVLVPQAFEFEERPVTEVLAALEKAYGVPIYYDKQKLAGCTVSITFYDEPLFEKLGLLCKSLGAYYTLADTQITIHSTGCQADPVPPRS</sequence>
<dbReference type="GO" id="GO:0016989">
    <property type="term" value="F:sigma factor antagonist activity"/>
    <property type="evidence" value="ECO:0007669"/>
    <property type="project" value="TreeGrafter"/>
</dbReference>
<evidence type="ECO:0000313" key="4">
    <source>
        <dbReference type="Proteomes" id="UP000317624"/>
    </source>
</evidence>
<comment type="caution">
    <text evidence="3">The sequence shown here is derived from an EMBL/GenBank/DDBJ whole genome shotgun (WGS) entry which is preliminary data.</text>
</comment>
<evidence type="ECO:0000259" key="2">
    <source>
        <dbReference type="Pfam" id="PF16344"/>
    </source>
</evidence>
<dbReference type="AlphaFoldDB" id="A0A558BYP1"/>
<dbReference type="PANTHER" id="PTHR30273">
    <property type="entry name" value="PERIPLASMIC SIGNAL SENSOR AND SIGMA FACTOR ACTIVATOR FECR-RELATED"/>
    <property type="match status" value="1"/>
</dbReference>
<dbReference type="PANTHER" id="PTHR30273:SF2">
    <property type="entry name" value="PROTEIN FECR"/>
    <property type="match status" value="1"/>
</dbReference>
<dbReference type="OrthoDB" id="9771237at2"/>
<accession>A0A558BYP1</accession>
<dbReference type="InterPro" id="IPR032508">
    <property type="entry name" value="FecR_C"/>
</dbReference>
<dbReference type="InterPro" id="IPR012373">
    <property type="entry name" value="Ferrdict_sens_TM"/>
</dbReference>
<protein>
    <submittedName>
        <fullName evidence="3">DUF4974 domain-containing protein</fullName>
    </submittedName>
</protein>
<dbReference type="Gene3D" id="2.60.120.1440">
    <property type="match status" value="1"/>
</dbReference>
<feature type="domain" description="FecR protein" evidence="1">
    <location>
        <begin position="130"/>
        <end position="219"/>
    </location>
</feature>
<feature type="domain" description="Protein FecR C-terminal" evidence="2">
    <location>
        <begin position="274"/>
        <end position="341"/>
    </location>
</feature>
<organism evidence="3 4">
    <name type="scientific">Hymenobacter setariae</name>
    <dbReference type="NCBI Taxonomy" id="2594794"/>
    <lineage>
        <taxon>Bacteria</taxon>
        <taxon>Pseudomonadati</taxon>
        <taxon>Bacteroidota</taxon>
        <taxon>Cytophagia</taxon>
        <taxon>Cytophagales</taxon>
        <taxon>Hymenobacteraceae</taxon>
        <taxon>Hymenobacter</taxon>
    </lineage>
</organism>
<keyword evidence="4" id="KW-1185">Reference proteome</keyword>
<dbReference type="Proteomes" id="UP000317624">
    <property type="component" value="Unassembled WGS sequence"/>
</dbReference>
<evidence type="ECO:0000313" key="3">
    <source>
        <dbReference type="EMBL" id="TVT41583.1"/>
    </source>
</evidence>
<name>A0A558BYP1_9BACT</name>
<dbReference type="InterPro" id="IPR006860">
    <property type="entry name" value="FecR"/>
</dbReference>